<evidence type="ECO:0000256" key="4">
    <source>
        <dbReference type="ARBA" id="ARBA00022980"/>
    </source>
</evidence>
<dbReference type="Pfam" id="PF00238">
    <property type="entry name" value="Ribosomal_L14"/>
    <property type="match status" value="1"/>
</dbReference>
<evidence type="ECO:0000256" key="2">
    <source>
        <dbReference type="ARBA" id="ARBA00022730"/>
    </source>
</evidence>
<evidence type="ECO:0000256" key="5">
    <source>
        <dbReference type="ARBA" id="ARBA00023274"/>
    </source>
</evidence>
<evidence type="ECO:0000256" key="6">
    <source>
        <dbReference type="RuleBase" id="RU003949"/>
    </source>
</evidence>
<dbReference type="AlphaFoldDB" id="A0AAW0M3Q7"/>
<dbReference type="InterPro" id="IPR036853">
    <property type="entry name" value="Ribosomal_uL14_sf"/>
</dbReference>
<reference evidence="7 8" key="1">
    <citation type="journal article" date="2018" name="Sci. Data">
        <title>The draft genome sequence of cork oak.</title>
        <authorList>
            <person name="Ramos A.M."/>
            <person name="Usie A."/>
            <person name="Barbosa P."/>
            <person name="Barros P.M."/>
            <person name="Capote T."/>
            <person name="Chaves I."/>
            <person name="Simoes F."/>
            <person name="Abreu I."/>
            <person name="Carrasquinho I."/>
            <person name="Faro C."/>
            <person name="Guimaraes J.B."/>
            <person name="Mendonca D."/>
            <person name="Nobrega F."/>
            <person name="Rodrigues L."/>
            <person name="Saibo N.J.M."/>
            <person name="Varela M.C."/>
            <person name="Egas C."/>
            <person name="Matos J."/>
            <person name="Miguel C.M."/>
            <person name="Oliveira M.M."/>
            <person name="Ricardo C.P."/>
            <person name="Goncalves S."/>
        </authorList>
    </citation>
    <scope>NUCLEOTIDE SEQUENCE [LARGE SCALE GENOMIC DNA]</scope>
    <source>
        <strain evidence="8">cv. HL8</strain>
    </source>
</reference>
<protein>
    <submittedName>
        <fullName evidence="7">50s ribosomal protein hlp</fullName>
    </submittedName>
</protein>
<evidence type="ECO:0000256" key="3">
    <source>
        <dbReference type="ARBA" id="ARBA00022884"/>
    </source>
</evidence>
<dbReference type="PANTHER" id="PTHR11761:SF3">
    <property type="entry name" value="LARGE RIBOSOMAL SUBUNIT PROTEIN UL14M"/>
    <property type="match status" value="1"/>
</dbReference>
<keyword evidence="5 6" id="KW-0687">Ribonucleoprotein</keyword>
<name>A0AAW0M3Q7_QUESU</name>
<keyword evidence="8" id="KW-1185">Reference proteome</keyword>
<keyword evidence="3" id="KW-0694">RNA-binding</keyword>
<dbReference type="GO" id="GO:0005762">
    <property type="term" value="C:mitochondrial large ribosomal subunit"/>
    <property type="evidence" value="ECO:0007669"/>
    <property type="project" value="TreeGrafter"/>
</dbReference>
<dbReference type="SUPFAM" id="SSF50193">
    <property type="entry name" value="Ribosomal protein L14"/>
    <property type="match status" value="1"/>
</dbReference>
<gene>
    <name evidence="7" type="primary">HLP_7</name>
    <name evidence="7" type="ORF">CFP56_016529</name>
</gene>
<organism evidence="7 8">
    <name type="scientific">Quercus suber</name>
    <name type="common">Cork oak</name>
    <dbReference type="NCBI Taxonomy" id="58331"/>
    <lineage>
        <taxon>Eukaryota</taxon>
        <taxon>Viridiplantae</taxon>
        <taxon>Streptophyta</taxon>
        <taxon>Embryophyta</taxon>
        <taxon>Tracheophyta</taxon>
        <taxon>Spermatophyta</taxon>
        <taxon>Magnoliopsida</taxon>
        <taxon>eudicotyledons</taxon>
        <taxon>Gunneridae</taxon>
        <taxon>Pentapetalae</taxon>
        <taxon>rosids</taxon>
        <taxon>fabids</taxon>
        <taxon>Fagales</taxon>
        <taxon>Fagaceae</taxon>
        <taxon>Quercus</taxon>
    </lineage>
</organism>
<dbReference type="GO" id="GO:0070180">
    <property type="term" value="F:large ribosomal subunit rRNA binding"/>
    <property type="evidence" value="ECO:0007669"/>
    <property type="project" value="TreeGrafter"/>
</dbReference>
<evidence type="ECO:0000313" key="8">
    <source>
        <dbReference type="Proteomes" id="UP000237347"/>
    </source>
</evidence>
<dbReference type="Proteomes" id="UP000237347">
    <property type="component" value="Unassembled WGS sequence"/>
</dbReference>
<keyword evidence="4 6" id="KW-0689">Ribosomal protein</keyword>
<accession>A0AAW0M3Q7</accession>
<proteinExistence type="inferred from homology"/>
<comment type="caution">
    <text evidence="7">The sequence shown here is derived from an EMBL/GenBank/DDBJ whole genome shotgun (WGS) entry which is preliminary data.</text>
</comment>
<dbReference type="InterPro" id="IPR000218">
    <property type="entry name" value="Ribosomal_uL14"/>
</dbReference>
<dbReference type="Gene3D" id="2.40.150.20">
    <property type="entry name" value="Ribosomal protein L14"/>
    <property type="match status" value="1"/>
</dbReference>
<evidence type="ECO:0000256" key="1">
    <source>
        <dbReference type="ARBA" id="ARBA00010745"/>
    </source>
</evidence>
<dbReference type="GO" id="GO:0006412">
    <property type="term" value="P:translation"/>
    <property type="evidence" value="ECO:0007669"/>
    <property type="project" value="InterPro"/>
</dbReference>
<dbReference type="PANTHER" id="PTHR11761">
    <property type="entry name" value="50S/60S RIBOSOMAL PROTEIN L14/L23"/>
    <property type="match status" value="1"/>
</dbReference>
<dbReference type="SMART" id="SM01374">
    <property type="entry name" value="Ribosomal_L14"/>
    <property type="match status" value="1"/>
</dbReference>
<dbReference type="GO" id="GO:0003735">
    <property type="term" value="F:structural constituent of ribosome"/>
    <property type="evidence" value="ECO:0007669"/>
    <property type="project" value="InterPro"/>
</dbReference>
<evidence type="ECO:0000313" key="7">
    <source>
        <dbReference type="EMBL" id="KAK7857714.1"/>
    </source>
</evidence>
<dbReference type="EMBL" id="PKMF04000025">
    <property type="protein sequence ID" value="KAK7857714.1"/>
    <property type="molecule type" value="Genomic_DNA"/>
</dbReference>
<comment type="similarity">
    <text evidence="1 6">Belongs to the universal ribosomal protein uL14 family.</text>
</comment>
<sequence length="65" mass="6884">MRAILKAVDDSGAKKVMCIQASKGNKKGARLGETIVASVKEAHSNGKVNKGKVVYSVIVRAAMRN</sequence>
<keyword evidence="2" id="KW-0699">rRNA-binding</keyword>